<dbReference type="GO" id="GO:0003677">
    <property type="term" value="F:DNA binding"/>
    <property type="evidence" value="ECO:0007669"/>
    <property type="project" value="UniProtKB-UniRule"/>
</dbReference>
<evidence type="ECO:0000256" key="2">
    <source>
        <dbReference type="PROSITE-ProRule" id="PRU00335"/>
    </source>
</evidence>
<evidence type="ECO:0000256" key="1">
    <source>
        <dbReference type="ARBA" id="ARBA00023125"/>
    </source>
</evidence>
<dbReference type="KEGG" id="asd:AS9A_2130"/>
<organism evidence="4 5">
    <name type="scientific">Hoyosella subflava (strain DSM 45089 / JCM 17490 / NBRC 109087 / DQS3-9A1)</name>
    <name type="common">Amycolicicoccus subflavus</name>
    <dbReference type="NCBI Taxonomy" id="443218"/>
    <lineage>
        <taxon>Bacteria</taxon>
        <taxon>Bacillati</taxon>
        <taxon>Actinomycetota</taxon>
        <taxon>Actinomycetes</taxon>
        <taxon>Mycobacteriales</taxon>
        <taxon>Hoyosellaceae</taxon>
        <taxon>Hoyosella</taxon>
    </lineage>
</organism>
<feature type="domain" description="HTH tetR-type" evidence="3">
    <location>
        <begin position="32"/>
        <end position="92"/>
    </location>
</feature>
<accession>F6EPV0</accession>
<reference evidence="4 5" key="1">
    <citation type="journal article" date="2011" name="J. Bacteriol.">
        <title>Complete genome sequence of Amycolicicoccus subflavus DQS3-9A1T, an actinomycete isolated from crude oil-polluted soil.</title>
        <authorList>
            <person name="Cai M."/>
            <person name="Chen W.M."/>
            <person name="Nie Y."/>
            <person name="Chi C.Q."/>
            <person name="Wang Y.N."/>
            <person name="Tang Y.Q."/>
            <person name="Li G.Y."/>
            <person name="Wu X.L."/>
        </authorList>
    </citation>
    <scope>NUCLEOTIDE SEQUENCE [LARGE SCALE GENOMIC DNA]</scope>
    <source>
        <strain evidence="5">DSM 45089 / DQS3-9A1</strain>
    </source>
</reference>
<name>F6EPV0_HOYSD</name>
<dbReference type="Pfam" id="PF00440">
    <property type="entry name" value="TetR_N"/>
    <property type="match status" value="1"/>
</dbReference>
<gene>
    <name evidence="4" type="ordered locus">AS9A_2130</name>
</gene>
<evidence type="ECO:0000313" key="5">
    <source>
        <dbReference type="Proteomes" id="UP000009235"/>
    </source>
</evidence>
<dbReference type="Gene3D" id="1.10.357.10">
    <property type="entry name" value="Tetracycline Repressor, domain 2"/>
    <property type="match status" value="1"/>
</dbReference>
<feature type="DNA-binding region" description="H-T-H motif" evidence="2">
    <location>
        <begin position="55"/>
        <end position="74"/>
    </location>
</feature>
<sequence length="230" mass="24974">MAAARTARHMEFRSLVLEHALRYCLGMARPRIHDPDHVYDATERLLVQAGPAAVTVRGVAAATGMSNGALYHAFGSRAGLLSGTWLRAAQRFLTLQTTLIDNALGSTTDGIEAVVAAADAPAVFANQFPASAKMLHTVNRNELLGQDLPPGTATELGKLEQFLTDLLIRLALRLWDRKDRWAVDVITTCVVDLPTSILLSRDRLKSSIAREHLRAAVRAVLKVGPPPIKE</sequence>
<dbReference type="STRING" id="443218.AS9A_2130"/>
<evidence type="ECO:0000313" key="4">
    <source>
        <dbReference type="EMBL" id="AEF40579.1"/>
    </source>
</evidence>
<dbReference type="InterPro" id="IPR009057">
    <property type="entry name" value="Homeodomain-like_sf"/>
</dbReference>
<evidence type="ECO:0000259" key="3">
    <source>
        <dbReference type="PROSITE" id="PS50977"/>
    </source>
</evidence>
<dbReference type="Proteomes" id="UP000009235">
    <property type="component" value="Chromosome"/>
</dbReference>
<dbReference type="PROSITE" id="PS50977">
    <property type="entry name" value="HTH_TETR_2"/>
    <property type="match status" value="1"/>
</dbReference>
<dbReference type="InterPro" id="IPR001647">
    <property type="entry name" value="HTH_TetR"/>
</dbReference>
<protein>
    <submittedName>
        <fullName evidence="4">Putative TetR family transcriptional regulator</fullName>
    </submittedName>
</protein>
<keyword evidence="1 2" id="KW-0238">DNA-binding</keyword>
<proteinExistence type="predicted"/>
<keyword evidence="5" id="KW-1185">Reference proteome</keyword>
<dbReference type="EMBL" id="CP002786">
    <property type="protein sequence ID" value="AEF40579.1"/>
    <property type="molecule type" value="Genomic_DNA"/>
</dbReference>
<dbReference type="AlphaFoldDB" id="F6EPV0"/>
<dbReference type="SUPFAM" id="SSF46689">
    <property type="entry name" value="Homeodomain-like"/>
    <property type="match status" value="1"/>
</dbReference>
<dbReference type="eggNOG" id="COG1309">
    <property type="taxonomic scope" value="Bacteria"/>
</dbReference>
<dbReference type="HOGENOM" id="CLU_114085_0_0_11"/>